<dbReference type="OMA" id="WDVNSFV"/>
<dbReference type="EMBL" id="KQ965777">
    <property type="protein sequence ID" value="KXS13495.1"/>
    <property type="molecule type" value="Genomic_DNA"/>
</dbReference>
<dbReference type="InterPro" id="IPR002539">
    <property type="entry name" value="MaoC-like_dom"/>
</dbReference>
<feature type="domain" description="MaoC-like" evidence="2">
    <location>
        <begin position="172"/>
        <end position="273"/>
    </location>
</feature>
<evidence type="ECO:0000259" key="2">
    <source>
        <dbReference type="Pfam" id="PF01575"/>
    </source>
</evidence>
<dbReference type="Proteomes" id="UP000070544">
    <property type="component" value="Unassembled WGS sequence"/>
</dbReference>
<dbReference type="PANTHER" id="PTHR13078:SF56">
    <property type="entry name" value="PEROXISOMAL MULTIFUNCTIONAL ENZYME TYPE 2"/>
    <property type="match status" value="1"/>
</dbReference>
<sequence>MTAVDAKAILASMPVTTGRVAWNRRDLILYALGVGAPELKFTYELDKDFSALPFYPLCVGAKGESSDVVKFGAARAWPKLPGVTLDINKLLHGEQSIEILKPIPLEGSFKAVSRTSGIYDLGKATVITNESIYYDKDDTPLVKLEGSSFIRDAGGWGGPRRPKDPRDVDPPKDRKPDKVETHYISPQQAMLYRLSGDYNPLHADPAIATSVGFKAPILHGLCTYGHCSRAILKAWGDNDSRRFKSIRGRFLSPVYPGETLEHKMWLVKSDANELTVAFQTKIKDRNIPCLSGSAVVKTGGARL</sequence>
<dbReference type="Pfam" id="PF01575">
    <property type="entry name" value="MaoC_dehydratas"/>
    <property type="match status" value="1"/>
</dbReference>
<reference evidence="4 5" key="1">
    <citation type="journal article" date="2015" name="Genome Biol. Evol.">
        <title>Phylogenomic analyses indicate that early fungi evolved digesting cell walls of algal ancestors of land plants.</title>
        <authorList>
            <person name="Chang Y."/>
            <person name="Wang S."/>
            <person name="Sekimoto S."/>
            <person name="Aerts A.L."/>
            <person name="Choi C."/>
            <person name="Clum A."/>
            <person name="LaButti K.M."/>
            <person name="Lindquist E.A."/>
            <person name="Yee Ngan C."/>
            <person name="Ohm R.A."/>
            <person name="Salamov A.A."/>
            <person name="Grigoriev I.V."/>
            <person name="Spatafora J.W."/>
            <person name="Berbee M.L."/>
        </authorList>
    </citation>
    <scope>NUCLEOTIDE SEQUENCE [LARGE SCALE GENOMIC DNA]</scope>
    <source>
        <strain evidence="4 5">JEL478</strain>
    </source>
</reference>
<dbReference type="CDD" id="cd03448">
    <property type="entry name" value="HDE_HSD"/>
    <property type="match status" value="1"/>
</dbReference>
<dbReference type="STRING" id="1344416.A0A139AAG9"/>
<dbReference type="GO" id="GO:0004300">
    <property type="term" value="F:enoyl-CoA hydratase activity"/>
    <property type="evidence" value="ECO:0007669"/>
    <property type="project" value="TreeGrafter"/>
</dbReference>
<evidence type="ECO:0000313" key="5">
    <source>
        <dbReference type="Proteomes" id="UP000070544"/>
    </source>
</evidence>
<dbReference type="GO" id="GO:0044594">
    <property type="term" value="F:17-beta-hydroxysteroid dehydrogenase (NAD+) activity"/>
    <property type="evidence" value="ECO:0007669"/>
    <property type="project" value="TreeGrafter"/>
</dbReference>
<evidence type="ECO:0000256" key="1">
    <source>
        <dbReference type="SAM" id="MobiDB-lite"/>
    </source>
</evidence>
<dbReference type="InterPro" id="IPR054357">
    <property type="entry name" value="MFE-2_N"/>
</dbReference>
<dbReference type="GO" id="GO:0016853">
    <property type="term" value="F:isomerase activity"/>
    <property type="evidence" value="ECO:0007669"/>
    <property type="project" value="UniProtKB-KW"/>
</dbReference>
<feature type="region of interest" description="Disordered" evidence="1">
    <location>
        <begin position="153"/>
        <end position="180"/>
    </location>
</feature>
<name>A0A139AAG9_GONPJ</name>
<gene>
    <name evidence="4" type="ORF">M427DRAFT_136499</name>
</gene>
<dbReference type="Pfam" id="PF22622">
    <property type="entry name" value="MFE-2_hydrat-2_N"/>
    <property type="match status" value="1"/>
</dbReference>
<keyword evidence="5" id="KW-1185">Reference proteome</keyword>
<dbReference type="PANTHER" id="PTHR13078">
    <property type="entry name" value="PEROXISOMAL MULTIFUNCTIONAL ENZYME TYPE 2-RELATED"/>
    <property type="match status" value="1"/>
</dbReference>
<feature type="compositionally biased region" description="Basic and acidic residues" evidence="1">
    <location>
        <begin position="161"/>
        <end position="180"/>
    </location>
</feature>
<dbReference type="AlphaFoldDB" id="A0A139AAG9"/>
<keyword evidence="4" id="KW-0413">Isomerase</keyword>
<organism evidence="4 5">
    <name type="scientific">Gonapodya prolifera (strain JEL478)</name>
    <name type="common">Monoblepharis prolifera</name>
    <dbReference type="NCBI Taxonomy" id="1344416"/>
    <lineage>
        <taxon>Eukaryota</taxon>
        <taxon>Fungi</taxon>
        <taxon>Fungi incertae sedis</taxon>
        <taxon>Chytridiomycota</taxon>
        <taxon>Chytridiomycota incertae sedis</taxon>
        <taxon>Monoblepharidomycetes</taxon>
        <taxon>Monoblepharidales</taxon>
        <taxon>Gonapodyaceae</taxon>
        <taxon>Gonapodya</taxon>
    </lineage>
</organism>
<dbReference type="GO" id="GO:0005777">
    <property type="term" value="C:peroxisome"/>
    <property type="evidence" value="ECO:0007669"/>
    <property type="project" value="TreeGrafter"/>
</dbReference>
<dbReference type="Gene3D" id="3.10.129.10">
    <property type="entry name" value="Hotdog Thioesterase"/>
    <property type="match status" value="1"/>
</dbReference>
<dbReference type="InterPro" id="IPR029069">
    <property type="entry name" value="HotDog_dom_sf"/>
</dbReference>
<evidence type="ECO:0000313" key="4">
    <source>
        <dbReference type="EMBL" id="KXS13495.1"/>
    </source>
</evidence>
<proteinExistence type="predicted"/>
<dbReference type="OrthoDB" id="60204at2759"/>
<dbReference type="GO" id="GO:0003857">
    <property type="term" value="F:(3S)-3-hydroxyacyl-CoA dehydrogenase (NAD+) activity"/>
    <property type="evidence" value="ECO:0007669"/>
    <property type="project" value="TreeGrafter"/>
</dbReference>
<protein>
    <submittedName>
        <fullName evidence="4">Thioesterase/thiol ester dehydrase-isomerase</fullName>
    </submittedName>
</protein>
<evidence type="ECO:0000259" key="3">
    <source>
        <dbReference type="Pfam" id="PF22622"/>
    </source>
</evidence>
<dbReference type="SUPFAM" id="SSF54637">
    <property type="entry name" value="Thioesterase/thiol ester dehydrase-isomerase"/>
    <property type="match status" value="2"/>
</dbReference>
<feature type="domain" description="Peroxisomal multifunctional enzyme type 2-like N-terminal" evidence="3">
    <location>
        <begin position="23"/>
        <end position="151"/>
    </location>
</feature>
<dbReference type="GO" id="GO:0006635">
    <property type="term" value="P:fatty acid beta-oxidation"/>
    <property type="evidence" value="ECO:0007669"/>
    <property type="project" value="TreeGrafter"/>
</dbReference>
<accession>A0A139AAG9</accession>